<evidence type="ECO:0000256" key="4">
    <source>
        <dbReference type="HAMAP-Rule" id="MF_01401"/>
    </source>
</evidence>
<dbReference type="Pfam" id="PF01625">
    <property type="entry name" value="PMSR"/>
    <property type="match status" value="1"/>
</dbReference>
<comment type="similarity">
    <text evidence="4">Belongs to the MsrA Met sulfoxide reductase family.</text>
</comment>
<evidence type="ECO:0000256" key="5">
    <source>
        <dbReference type="SAM" id="SignalP"/>
    </source>
</evidence>
<dbReference type="OrthoDB" id="4174719at2"/>
<dbReference type="EC" id="1.8.4.11" evidence="4"/>
<dbReference type="Proteomes" id="UP000177506">
    <property type="component" value="Unassembled WGS sequence"/>
</dbReference>
<evidence type="ECO:0000259" key="6">
    <source>
        <dbReference type="Pfam" id="PF01625"/>
    </source>
</evidence>
<dbReference type="NCBIfam" id="TIGR00401">
    <property type="entry name" value="msrA"/>
    <property type="match status" value="1"/>
</dbReference>
<comment type="caution">
    <text evidence="7">The sequence shown here is derived from an EMBL/GenBank/DDBJ whole genome shotgun (WGS) entry which is preliminary data.</text>
</comment>
<dbReference type="PROSITE" id="PS51257">
    <property type="entry name" value="PROKAR_LIPOPROTEIN"/>
    <property type="match status" value="1"/>
</dbReference>
<dbReference type="InterPro" id="IPR036509">
    <property type="entry name" value="Met_Sox_Rdtase_MsrA_sf"/>
</dbReference>
<protein>
    <recommendedName>
        <fullName evidence="4">Peptide methionine sulfoxide reductase MsrA</fullName>
        <shortName evidence="4">Protein-methionine-S-oxide reductase</shortName>
        <ecNumber evidence="4">1.8.4.11</ecNumber>
    </recommendedName>
    <alternativeName>
        <fullName evidence="4">Peptide-methionine (S)-S-oxide reductase</fullName>
        <shortName evidence="4">Peptide Met(O) reductase</shortName>
    </alternativeName>
</protein>
<name>A0A1G1TFP7_9BACT</name>
<dbReference type="GO" id="GO:0033744">
    <property type="term" value="F:L-methionine:thioredoxin-disulfide S-oxidoreductase activity"/>
    <property type="evidence" value="ECO:0007669"/>
    <property type="project" value="RHEA"/>
</dbReference>
<gene>
    <name evidence="4" type="primary">msrA</name>
    <name evidence="7" type="ORF">BEN49_24705</name>
</gene>
<proteinExistence type="inferred from homology"/>
<keyword evidence="1 4" id="KW-0560">Oxidoreductase</keyword>
<evidence type="ECO:0000256" key="1">
    <source>
        <dbReference type="ARBA" id="ARBA00023002"/>
    </source>
</evidence>
<evidence type="ECO:0000313" key="8">
    <source>
        <dbReference type="Proteomes" id="UP000177506"/>
    </source>
</evidence>
<keyword evidence="5" id="KW-0732">Signal</keyword>
<feature type="domain" description="Peptide methionine sulphoxide reductase MsrA" evidence="6">
    <location>
        <begin position="51"/>
        <end position="203"/>
    </location>
</feature>
<keyword evidence="8" id="KW-1185">Reference proteome</keyword>
<accession>A0A1G1TFP7</accession>
<dbReference type="PANTHER" id="PTHR43774:SF1">
    <property type="entry name" value="PEPTIDE METHIONINE SULFOXIDE REDUCTASE MSRA 2"/>
    <property type="match status" value="1"/>
</dbReference>
<dbReference type="EMBL" id="MDZA01000261">
    <property type="protein sequence ID" value="OGX89699.1"/>
    <property type="molecule type" value="Genomic_DNA"/>
</dbReference>
<dbReference type="Gene3D" id="3.30.1060.10">
    <property type="entry name" value="Peptide methionine sulphoxide reductase MsrA"/>
    <property type="match status" value="1"/>
</dbReference>
<dbReference type="GO" id="GO:0008113">
    <property type="term" value="F:peptide-methionine (S)-S-oxide reductase activity"/>
    <property type="evidence" value="ECO:0007669"/>
    <property type="project" value="UniProtKB-UniRule"/>
</dbReference>
<feature type="active site" evidence="4">
    <location>
        <position position="58"/>
    </location>
</feature>
<dbReference type="RefSeq" id="WP_070744611.1">
    <property type="nucleotide sequence ID" value="NZ_MDZA01000261.1"/>
</dbReference>
<evidence type="ECO:0000256" key="2">
    <source>
        <dbReference type="ARBA" id="ARBA00047806"/>
    </source>
</evidence>
<sequence length="227" mass="24596">MKNLLHTAAGLALLAGATACGSPQAQAQAKPGTPTRSTAGFAPANAAGLAQATFAGGCFWAQEEAFEQLKGVKQVVSGYTGGTVAHPSYEQVAGQETGHTEAVDIYYDPKVISYQQLADVFFTASHDPTQLNRQGPDTGPEYRSAVFYRTPAEKKMLETTIAKVNGSKEYDGKIVTQVVPLQQFWPAEGYHQGYYRLHPDNPYIENVSAHKVEHVQKLFPNLLKPVL</sequence>
<feature type="signal peptide" evidence="5">
    <location>
        <begin position="1"/>
        <end position="27"/>
    </location>
</feature>
<comment type="catalytic activity">
    <reaction evidence="3 4">
        <text>[thioredoxin]-disulfide + L-methionine + H2O = L-methionine (S)-S-oxide + [thioredoxin]-dithiol</text>
        <dbReference type="Rhea" id="RHEA:19993"/>
        <dbReference type="Rhea" id="RHEA-COMP:10698"/>
        <dbReference type="Rhea" id="RHEA-COMP:10700"/>
        <dbReference type="ChEBI" id="CHEBI:15377"/>
        <dbReference type="ChEBI" id="CHEBI:29950"/>
        <dbReference type="ChEBI" id="CHEBI:50058"/>
        <dbReference type="ChEBI" id="CHEBI:57844"/>
        <dbReference type="ChEBI" id="CHEBI:58772"/>
        <dbReference type="EC" id="1.8.4.11"/>
    </reaction>
</comment>
<evidence type="ECO:0000313" key="7">
    <source>
        <dbReference type="EMBL" id="OGX89699.1"/>
    </source>
</evidence>
<comment type="function">
    <text evidence="4">Has an important function as a repair enzyme for proteins that have been inactivated by oxidation. Catalyzes the reversible oxidation-reduction of methionine sulfoxide in proteins to methionine.</text>
</comment>
<reference evidence="7 8" key="1">
    <citation type="submission" date="2016-08" db="EMBL/GenBank/DDBJ databases">
        <title>Hymenobacter coccineus sp. nov., Hymenobacter lapidarius sp. nov. and Hymenobacter glacialis sp. nov., isolated from Antarctic soil.</title>
        <authorList>
            <person name="Sedlacek I."/>
            <person name="Kralova S."/>
            <person name="Kyrova K."/>
            <person name="Maslanova I."/>
            <person name="Stankova E."/>
            <person name="Vrbovska V."/>
            <person name="Nemec M."/>
            <person name="Bartak M."/>
            <person name="Svec P."/>
            <person name="Busse H.-J."/>
            <person name="Pantucek R."/>
        </authorList>
    </citation>
    <scope>NUCLEOTIDE SEQUENCE [LARGE SCALE GENOMIC DNA]</scope>
    <source>
        <strain evidence="7 8">CCM 8649</strain>
    </source>
</reference>
<evidence type="ECO:0000256" key="3">
    <source>
        <dbReference type="ARBA" id="ARBA00048782"/>
    </source>
</evidence>
<dbReference type="HAMAP" id="MF_01401">
    <property type="entry name" value="MsrA"/>
    <property type="match status" value="1"/>
</dbReference>
<comment type="catalytic activity">
    <reaction evidence="2 4">
        <text>L-methionyl-[protein] + [thioredoxin]-disulfide + H2O = L-methionyl-(S)-S-oxide-[protein] + [thioredoxin]-dithiol</text>
        <dbReference type="Rhea" id="RHEA:14217"/>
        <dbReference type="Rhea" id="RHEA-COMP:10698"/>
        <dbReference type="Rhea" id="RHEA-COMP:10700"/>
        <dbReference type="Rhea" id="RHEA-COMP:12313"/>
        <dbReference type="Rhea" id="RHEA-COMP:12315"/>
        <dbReference type="ChEBI" id="CHEBI:15377"/>
        <dbReference type="ChEBI" id="CHEBI:16044"/>
        <dbReference type="ChEBI" id="CHEBI:29950"/>
        <dbReference type="ChEBI" id="CHEBI:44120"/>
        <dbReference type="ChEBI" id="CHEBI:50058"/>
        <dbReference type="EC" id="1.8.4.11"/>
    </reaction>
</comment>
<organism evidence="7 8">
    <name type="scientific">Hymenobacter coccineus</name>
    <dbReference type="NCBI Taxonomy" id="1908235"/>
    <lineage>
        <taxon>Bacteria</taxon>
        <taxon>Pseudomonadati</taxon>
        <taxon>Bacteroidota</taxon>
        <taxon>Cytophagia</taxon>
        <taxon>Cytophagales</taxon>
        <taxon>Hymenobacteraceae</taxon>
        <taxon>Hymenobacter</taxon>
    </lineage>
</organism>
<dbReference type="SUPFAM" id="SSF55068">
    <property type="entry name" value="Peptide methionine sulfoxide reductase"/>
    <property type="match status" value="1"/>
</dbReference>
<feature type="chain" id="PRO_5009579416" description="Peptide methionine sulfoxide reductase MsrA" evidence="5">
    <location>
        <begin position="28"/>
        <end position="227"/>
    </location>
</feature>
<dbReference type="AlphaFoldDB" id="A0A1G1TFP7"/>
<dbReference type="PANTHER" id="PTHR43774">
    <property type="entry name" value="PEPTIDE METHIONINE SULFOXIDE REDUCTASE"/>
    <property type="match status" value="1"/>
</dbReference>
<dbReference type="InterPro" id="IPR002569">
    <property type="entry name" value="Met_Sox_Rdtase_MsrA_dom"/>
</dbReference>